<evidence type="ECO:0000256" key="6">
    <source>
        <dbReference type="ARBA" id="ARBA00023242"/>
    </source>
</evidence>
<accession>A0AAD9PLV9</accession>
<evidence type="ECO:0000256" key="7">
    <source>
        <dbReference type="ARBA" id="ARBA00034031"/>
    </source>
</evidence>
<dbReference type="PANTHER" id="PTHR12838">
    <property type="entry name" value="U3 SMALL NUCLEOLAR RNA-ASSOCIATED PROTEIN 11"/>
    <property type="match status" value="1"/>
</dbReference>
<evidence type="ECO:0000256" key="2">
    <source>
        <dbReference type="ARBA" id="ARBA00008078"/>
    </source>
</evidence>
<evidence type="ECO:0000313" key="8">
    <source>
        <dbReference type="EMBL" id="KAK2197164.1"/>
    </source>
</evidence>
<comment type="subcellular location">
    <subcellularLocation>
        <location evidence="1">Nucleus</location>
        <location evidence="1">Nucleolus</location>
    </subcellularLocation>
</comment>
<evidence type="ECO:0000256" key="5">
    <source>
        <dbReference type="ARBA" id="ARBA00022552"/>
    </source>
</evidence>
<keyword evidence="5" id="KW-0698">rRNA processing</keyword>
<organism evidence="8 9">
    <name type="scientific">Babesia duncani</name>
    <dbReference type="NCBI Taxonomy" id="323732"/>
    <lineage>
        <taxon>Eukaryota</taxon>
        <taxon>Sar</taxon>
        <taxon>Alveolata</taxon>
        <taxon>Apicomplexa</taxon>
        <taxon>Aconoidasida</taxon>
        <taxon>Piroplasmida</taxon>
        <taxon>Babesiidae</taxon>
        <taxon>Babesia</taxon>
    </lineage>
</organism>
<dbReference type="AlphaFoldDB" id="A0AAD9PLV9"/>
<dbReference type="GO" id="GO:0006364">
    <property type="term" value="P:rRNA processing"/>
    <property type="evidence" value="ECO:0007669"/>
    <property type="project" value="UniProtKB-KW"/>
</dbReference>
<sequence length="280" mass="32816">MSCVININQCEHAIDAIKRHFISTGHIVKDGAKFGGDLLIYPSGGPKYCHSKNIIEFDRTCNQVAKIALLAVPFEKDKIRLLTVNQKKKDYKQRSQRYHVLERNIKELAAKARYRNEDEFNFKMVHGKLGNDGHVILENDTQQKMRKMSRKQLLEHQLSELDKNRFILKHQLNTLHNKLDKFVTDNSVLMRQPNTQLLDESPVVKEELPTSKQNHHKCNIKDLNVEAQIWNENVRQKVDTSNRLENQRIIKIAQYHKRRIISLRSKNQKRIIAIASERNK</sequence>
<keyword evidence="8" id="KW-0540">Nuclease</keyword>
<dbReference type="InterPro" id="IPR036167">
    <property type="entry name" value="tRNA_intron_Endo_cat-like_sf"/>
</dbReference>
<dbReference type="EMBL" id="JALLKP010000001">
    <property type="protein sequence ID" value="KAK2197164.1"/>
    <property type="molecule type" value="Genomic_DNA"/>
</dbReference>
<evidence type="ECO:0000256" key="4">
    <source>
        <dbReference type="ARBA" id="ARBA00012573"/>
    </source>
</evidence>
<gene>
    <name evidence="8" type="ORF">BdWA1_000163</name>
</gene>
<evidence type="ECO:0000313" key="9">
    <source>
        <dbReference type="Proteomes" id="UP001214638"/>
    </source>
</evidence>
<keyword evidence="8" id="KW-0255">Endonuclease</keyword>
<dbReference type="KEGG" id="bdw:94334461"/>
<dbReference type="GO" id="GO:0032040">
    <property type="term" value="C:small-subunit processome"/>
    <property type="evidence" value="ECO:0007669"/>
    <property type="project" value="InterPro"/>
</dbReference>
<dbReference type="Pfam" id="PF03998">
    <property type="entry name" value="Utp11"/>
    <property type="match status" value="1"/>
</dbReference>
<evidence type="ECO:0000256" key="3">
    <source>
        <dbReference type="ARBA" id="ARBA00008105"/>
    </source>
</evidence>
<dbReference type="InterPro" id="IPR007144">
    <property type="entry name" value="SSU_processome_Utp11"/>
</dbReference>
<comment type="similarity">
    <text evidence="3">Belongs to the UTP11 family.</text>
</comment>
<keyword evidence="9" id="KW-1185">Reference proteome</keyword>
<dbReference type="RefSeq" id="XP_067804006.1">
    <property type="nucleotide sequence ID" value="XM_067945215.1"/>
</dbReference>
<dbReference type="GO" id="GO:0003676">
    <property type="term" value="F:nucleic acid binding"/>
    <property type="evidence" value="ECO:0007669"/>
    <property type="project" value="InterPro"/>
</dbReference>
<dbReference type="CDD" id="cd22363">
    <property type="entry name" value="tRNA-intron_lyase_C"/>
    <property type="match status" value="1"/>
</dbReference>
<reference evidence="8" key="1">
    <citation type="journal article" date="2023" name="Nat. Microbiol.">
        <title>Babesia duncani multi-omics identifies virulence factors and drug targets.</title>
        <authorList>
            <person name="Singh P."/>
            <person name="Lonardi S."/>
            <person name="Liang Q."/>
            <person name="Vydyam P."/>
            <person name="Khabirova E."/>
            <person name="Fang T."/>
            <person name="Gihaz S."/>
            <person name="Thekkiniath J."/>
            <person name="Munshi M."/>
            <person name="Abel S."/>
            <person name="Ciampossin L."/>
            <person name="Batugedara G."/>
            <person name="Gupta M."/>
            <person name="Lu X.M."/>
            <person name="Lenz T."/>
            <person name="Chakravarty S."/>
            <person name="Cornillot E."/>
            <person name="Hu Y."/>
            <person name="Ma W."/>
            <person name="Gonzalez L.M."/>
            <person name="Sanchez S."/>
            <person name="Estrada K."/>
            <person name="Sanchez-Flores A."/>
            <person name="Montero E."/>
            <person name="Harb O.S."/>
            <person name="Le Roch K.G."/>
            <person name="Mamoun C.B."/>
        </authorList>
    </citation>
    <scope>NUCLEOTIDE SEQUENCE</scope>
    <source>
        <strain evidence="8">WA1</strain>
    </source>
</reference>
<dbReference type="GeneID" id="94334461"/>
<dbReference type="Proteomes" id="UP001214638">
    <property type="component" value="Unassembled WGS sequence"/>
</dbReference>
<keyword evidence="6" id="KW-0539">Nucleus</keyword>
<dbReference type="GO" id="GO:0006388">
    <property type="term" value="P:tRNA splicing, via endonucleolytic cleavage and ligation"/>
    <property type="evidence" value="ECO:0007669"/>
    <property type="project" value="InterPro"/>
</dbReference>
<dbReference type="InterPro" id="IPR011856">
    <property type="entry name" value="tRNA_endonuc-like_dom_sf"/>
</dbReference>
<dbReference type="GO" id="GO:0000213">
    <property type="term" value="F:tRNA-intron lyase activity"/>
    <property type="evidence" value="ECO:0007669"/>
    <property type="project" value="UniProtKB-EC"/>
</dbReference>
<proteinExistence type="inferred from homology"/>
<dbReference type="EC" id="4.6.1.16" evidence="4"/>
<evidence type="ECO:0000256" key="1">
    <source>
        <dbReference type="ARBA" id="ARBA00004604"/>
    </source>
</evidence>
<dbReference type="SUPFAM" id="SSF53032">
    <property type="entry name" value="tRNA-intron endonuclease catalytic domain-like"/>
    <property type="match status" value="1"/>
</dbReference>
<comment type="catalytic activity">
    <reaction evidence="7">
        <text>pretRNA = a 3'-half-tRNA molecule with a 5'-OH end + a 5'-half-tRNA molecule with a 2',3'-cyclic phosphate end + an intron with a 2',3'-cyclic phosphate and a 5'-hydroxyl terminus.</text>
        <dbReference type="EC" id="4.6.1.16"/>
    </reaction>
</comment>
<dbReference type="PANTHER" id="PTHR12838:SF0">
    <property type="entry name" value="U3 SMALL NUCLEOLAR RNA-ASSOCIATED PROTEIN 11-RELATED"/>
    <property type="match status" value="1"/>
</dbReference>
<dbReference type="Gene3D" id="3.40.1350.10">
    <property type="match status" value="1"/>
</dbReference>
<comment type="similarity">
    <text evidence="2">Belongs to the tRNA-intron endonuclease family.</text>
</comment>
<keyword evidence="8" id="KW-0378">Hydrolase</keyword>
<comment type="caution">
    <text evidence="8">The sequence shown here is derived from an EMBL/GenBank/DDBJ whole genome shotgun (WGS) entry which is preliminary data.</text>
</comment>
<dbReference type="InterPro" id="IPR006677">
    <property type="entry name" value="tRNA_intron_Endonuc_cat-like"/>
</dbReference>
<name>A0AAD9PLV9_9APIC</name>
<protein>
    <recommendedName>
        <fullName evidence="4">tRNA-intron lyase</fullName>
        <ecNumber evidence="4">4.6.1.16</ecNumber>
    </recommendedName>
</protein>